<evidence type="ECO:0000313" key="1">
    <source>
        <dbReference type="EMBL" id="KAG2561422.1"/>
    </source>
</evidence>
<proteinExistence type="predicted"/>
<evidence type="ECO:0000313" key="2">
    <source>
        <dbReference type="Proteomes" id="UP000823388"/>
    </source>
</evidence>
<dbReference type="Proteomes" id="UP000823388">
    <property type="component" value="Chromosome 8K"/>
</dbReference>
<organism evidence="1 2">
    <name type="scientific">Panicum virgatum</name>
    <name type="common">Blackwell switchgrass</name>
    <dbReference type="NCBI Taxonomy" id="38727"/>
    <lineage>
        <taxon>Eukaryota</taxon>
        <taxon>Viridiplantae</taxon>
        <taxon>Streptophyta</taxon>
        <taxon>Embryophyta</taxon>
        <taxon>Tracheophyta</taxon>
        <taxon>Spermatophyta</taxon>
        <taxon>Magnoliopsida</taxon>
        <taxon>Liliopsida</taxon>
        <taxon>Poales</taxon>
        <taxon>Poaceae</taxon>
        <taxon>PACMAD clade</taxon>
        <taxon>Panicoideae</taxon>
        <taxon>Panicodae</taxon>
        <taxon>Paniceae</taxon>
        <taxon>Panicinae</taxon>
        <taxon>Panicum</taxon>
        <taxon>Panicum sect. Hiantes</taxon>
    </lineage>
</organism>
<accession>A0A8T0PMF6</accession>
<name>A0A8T0PMF6_PANVG</name>
<dbReference type="EMBL" id="CM029051">
    <property type="protein sequence ID" value="KAG2561422.1"/>
    <property type="molecule type" value="Genomic_DNA"/>
</dbReference>
<dbReference type="AlphaFoldDB" id="A0A8T0PMF6"/>
<comment type="caution">
    <text evidence="1">The sequence shown here is derived from an EMBL/GenBank/DDBJ whole genome shotgun (WGS) entry which is preliminary data.</text>
</comment>
<sequence length="62" mass="6866">MELKQRLASNQSPWPNHSCTAGIVFDEMSLAWGSRSAKSSNLTGHEGLKKYFALGQLQNQQS</sequence>
<reference evidence="1" key="1">
    <citation type="submission" date="2020-05" db="EMBL/GenBank/DDBJ databases">
        <title>WGS assembly of Panicum virgatum.</title>
        <authorList>
            <person name="Lovell J.T."/>
            <person name="Jenkins J."/>
            <person name="Shu S."/>
            <person name="Juenger T.E."/>
            <person name="Schmutz J."/>
        </authorList>
    </citation>
    <scope>NUCLEOTIDE SEQUENCE</scope>
    <source>
        <strain evidence="1">AP13</strain>
    </source>
</reference>
<gene>
    <name evidence="1" type="ORF">PVAP13_8KG157601</name>
</gene>
<keyword evidence="2" id="KW-1185">Reference proteome</keyword>
<protein>
    <submittedName>
        <fullName evidence="1">Uncharacterized protein</fullName>
    </submittedName>
</protein>